<protein>
    <recommendedName>
        <fullName evidence="1">Gfo/Idh/MocA-like oxidoreductase N-terminal domain-containing protein</fullName>
    </recommendedName>
</protein>
<dbReference type="InterPro" id="IPR052515">
    <property type="entry name" value="Gfo/Idh/MocA_Oxidoreductase"/>
</dbReference>
<dbReference type="PATRIC" id="fig|1308866.3.peg.682"/>
<dbReference type="SUPFAM" id="SSF51735">
    <property type="entry name" value="NAD(P)-binding Rossmann-fold domains"/>
    <property type="match status" value="1"/>
</dbReference>
<dbReference type="EMBL" id="APML01000013">
    <property type="protein sequence ID" value="ENH97865.1"/>
    <property type="molecule type" value="Genomic_DNA"/>
</dbReference>
<evidence type="ECO:0000313" key="3">
    <source>
        <dbReference type="Proteomes" id="UP000012283"/>
    </source>
</evidence>
<name>N4WU28_9BACI</name>
<sequence length="393" mass="44594">MNQQVSVVLVGIAGYGQMYVKEILDKQNVNAFVKGVVDVTPEKSTYYSLIQQRQIPIYASLEEFYQHHEADLAILSTPIHLHKRQACLAMENGSHVLCEKPATANTEDVKKMQETRDRTGKFLAIGFNWSFTDAVQSLKQDILRGAFGQAKRMKSVVLWPRNQAYFQRSSWAGKQYSPTGEAIFDSVANNATAHFLHHLLYVNGGRMDTSATIKTVTAELYRANPIETFDTCAVRLQTENDIEILYYASHAVPENHAPQYQLEFEEAMIDYNPNEHGRNITVRWNDGSITEYPDPEQDHTAKLHVCIQAIRENHQDILCGIEAGAQHVKAIDAMHKSVPSIPTFPENWMAYDEQNQLITVDDLADTLKECYLKACLPHELNVEWSQPGNRIQL</sequence>
<dbReference type="Gene3D" id="3.30.360.10">
    <property type="entry name" value="Dihydrodipicolinate Reductase, domain 2"/>
    <property type="match status" value="1"/>
</dbReference>
<proteinExistence type="predicted"/>
<dbReference type="Gene3D" id="3.40.50.720">
    <property type="entry name" value="NAD(P)-binding Rossmann-like Domain"/>
    <property type="match status" value="1"/>
</dbReference>
<dbReference type="GO" id="GO:0000166">
    <property type="term" value="F:nucleotide binding"/>
    <property type="evidence" value="ECO:0007669"/>
    <property type="project" value="InterPro"/>
</dbReference>
<dbReference type="SUPFAM" id="SSF55347">
    <property type="entry name" value="Glyceraldehyde-3-phosphate dehydrogenase-like, C-terminal domain"/>
    <property type="match status" value="1"/>
</dbReference>
<evidence type="ECO:0000259" key="1">
    <source>
        <dbReference type="Pfam" id="PF01408"/>
    </source>
</evidence>
<evidence type="ECO:0000313" key="2">
    <source>
        <dbReference type="EMBL" id="ENH97865.1"/>
    </source>
</evidence>
<dbReference type="Proteomes" id="UP000012283">
    <property type="component" value="Unassembled WGS sequence"/>
</dbReference>
<dbReference type="PANTHER" id="PTHR43249:SF1">
    <property type="entry name" value="D-GLUCOSIDE 3-DEHYDROGENASE"/>
    <property type="match status" value="1"/>
</dbReference>
<dbReference type="AlphaFoldDB" id="N4WU28"/>
<comment type="caution">
    <text evidence="2">The sequence shown here is derived from an EMBL/GenBank/DDBJ whole genome shotgun (WGS) entry which is preliminary data.</text>
</comment>
<dbReference type="InterPro" id="IPR036291">
    <property type="entry name" value="NAD(P)-bd_dom_sf"/>
</dbReference>
<dbReference type="Pfam" id="PF01408">
    <property type="entry name" value="GFO_IDH_MocA"/>
    <property type="match status" value="1"/>
</dbReference>
<reference evidence="2 3" key="1">
    <citation type="submission" date="2013-03" db="EMBL/GenBank/DDBJ databases">
        <title>Draft genome sequence of Gracibacillus halophilus YIM-C55.5, a moderately halophilic and thermophilic organism from the Xiaochaidamu salt lake.</title>
        <authorList>
            <person name="Sugumar T."/>
            <person name="Polireddy D.R."/>
            <person name="Antony A."/>
            <person name="Madhava Y.R."/>
            <person name="Sivakumar N."/>
        </authorList>
    </citation>
    <scope>NUCLEOTIDE SEQUENCE [LARGE SCALE GENOMIC DNA]</scope>
    <source>
        <strain evidence="2 3">YIM-C55.5</strain>
    </source>
</reference>
<dbReference type="STRING" id="1308866.J416_03356"/>
<gene>
    <name evidence="2" type="ORF">J416_03356</name>
</gene>
<feature type="domain" description="Gfo/Idh/MocA-like oxidoreductase N-terminal" evidence="1">
    <location>
        <begin position="6"/>
        <end position="127"/>
    </location>
</feature>
<organism evidence="2 3">
    <name type="scientific">Gracilibacillus halophilus YIM-C55.5</name>
    <dbReference type="NCBI Taxonomy" id="1308866"/>
    <lineage>
        <taxon>Bacteria</taxon>
        <taxon>Bacillati</taxon>
        <taxon>Bacillota</taxon>
        <taxon>Bacilli</taxon>
        <taxon>Bacillales</taxon>
        <taxon>Bacillaceae</taxon>
        <taxon>Gracilibacillus</taxon>
    </lineage>
</organism>
<accession>N4WU28</accession>
<dbReference type="InterPro" id="IPR000683">
    <property type="entry name" value="Gfo/Idh/MocA-like_OxRdtase_N"/>
</dbReference>
<dbReference type="RefSeq" id="WP_003464551.1">
    <property type="nucleotide sequence ID" value="NZ_APML01000013.1"/>
</dbReference>
<dbReference type="PANTHER" id="PTHR43249">
    <property type="entry name" value="UDP-N-ACETYL-2-AMINO-2-DEOXY-D-GLUCURONATE OXIDASE"/>
    <property type="match status" value="1"/>
</dbReference>
<dbReference type="eggNOG" id="COG0673">
    <property type="taxonomic scope" value="Bacteria"/>
</dbReference>
<keyword evidence="3" id="KW-1185">Reference proteome</keyword>
<dbReference type="OrthoDB" id="9781966at2"/>